<dbReference type="RefSeq" id="WP_006338651.1">
    <property type="nucleotide sequence ID" value="NZ_BAHC01000221.1"/>
</dbReference>
<dbReference type="Proteomes" id="UP000008363">
    <property type="component" value="Unassembled WGS sequence"/>
</dbReference>
<dbReference type="InterPro" id="IPR003718">
    <property type="entry name" value="OsmC/Ohr_fam"/>
</dbReference>
<gene>
    <name evidence="2" type="ORF">GORHZ_221_00020</name>
</gene>
<dbReference type="EMBL" id="BAHC01000221">
    <property type="protein sequence ID" value="GAB93441.1"/>
    <property type="molecule type" value="Genomic_DNA"/>
</dbReference>
<evidence type="ECO:0000313" key="3">
    <source>
        <dbReference type="Proteomes" id="UP000008363"/>
    </source>
</evidence>
<proteinExistence type="predicted"/>
<dbReference type="Pfam" id="PF02566">
    <property type="entry name" value="OsmC"/>
    <property type="match status" value="1"/>
</dbReference>
<dbReference type="Pfam" id="PF12697">
    <property type="entry name" value="Abhydrolase_6"/>
    <property type="match status" value="1"/>
</dbReference>
<keyword evidence="3" id="KW-1185">Reference proteome</keyword>
<evidence type="ECO:0000259" key="1">
    <source>
        <dbReference type="Pfam" id="PF12697"/>
    </source>
</evidence>
<accession>K6WI36</accession>
<dbReference type="SUPFAM" id="SSF53474">
    <property type="entry name" value="alpha/beta-Hydrolases"/>
    <property type="match status" value="1"/>
</dbReference>
<comment type="caution">
    <text evidence="2">The sequence shown here is derived from an EMBL/GenBank/DDBJ whole genome shotgun (WGS) entry which is preliminary data.</text>
</comment>
<dbReference type="InterPro" id="IPR036102">
    <property type="entry name" value="OsmC/Ohrsf"/>
</dbReference>
<keyword evidence="2" id="KW-0378">Hydrolase</keyword>
<dbReference type="SUPFAM" id="SSF82784">
    <property type="entry name" value="OsmC-like"/>
    <property type="match status" value="1"/>
</dbReference>
<dbReference type="InterPro" id="IPR029058">
    <property type="entry name" value="AB_hydrolase_fold"/>
</dbReference>
<dbReference type="InterPro" id="IPR015946">
    <property type="entry name" value="KH_dom-like_a/b"/>
</dbReference>
<evidence type="ECO:0000313" key="2">
    <source>
        <dbReference type="EMBL" id="GAB93441.1"/>
    </source>
</evidence>
<reference evidence="2 3" key="1">
    <citation type="submission" date="2012-08" db="EMBL/GenBank/DDBJ databases">
        <title>Whole genome shotgun sequence of Gordonia rhizosphera NBRC 16068.</title>
        <authorList>
            <person name="Takarada H."/>
            <person name="Isaki S."/>
            <person name="Hosoyama A."/>
            <person name="Tsuchikane K."/>
            <person name="Katsumata H."/>
            <person name="Baba S."/>
            <person name="Ohji S."/>
            <person name="Yamazaki S."/>
            <person name="Fujita N."/>
        </authorList>
    </citation>
    <scope>NUCLEOTIDE SEQUENCE [LARGE SCALE GENOMIC DNA]</scope>
    <source>
        <strain evidence="2 3">NBRC 16068</strain>
    </source>
</reference>
<dbReference type="STRING" id="1108045.GORHZ_221_00020"/>
<dbReference type="InterPro" id="IPR000073">
    <property type="entry name" value="AB_hydrolase_1"/>
</dbReference>
<dbReference type="Gene3D" id="3.30.300.20">
    <property type="match status" value="1"/>
</dbReference>
<dbReference type="PANTHER" id="PTHR39624:SF2">
    <property type="entry name" value="OSMC-LIKE PROTEIN"/>
    <property type="match status" value="1"/>
</dbReference>
<protein>
    <submittedName>
        <fullName evidence="2">Putative hydrolase</fullName>
    </submittedName>
</protein>
<dbReference type="eggNOG" id="COG1765">
    <property type="taxonomic scope" value="Bacteria"/>
</dbReference>
<sequence>MSRTERFTFIGSSEADLAARLDLPEDEPRAFALFAHCFTCSKDLVAAGRISRRLVEQGFGVLRFDFTGLGSSEGEFANTTFTSNVEDLVLAAAALGTRHAAPSVLIGHGLGGAAVLAAAPRLPDVNAVATIGAPFDPGHIRHLFPDDALTRLADDGRAAVTIAGRTFTVGAQFLVDADEQHLETALHDLKRPLLVMHAPRDNVVDIDNARRIFDAARHPKSFVALDGADHMLSRHPDADYAADVLAVWASRYLPEVELPAAEPPPGGWVVVEESGRGRLAQSIQAGRHFWSADEPLGVGDDTGPNPYDLLLSAVGACTSMTLRMYADRKGLPLEHVAVQLKHRRSHPKDCRDSEGRPCRIEHIDREIRFSGPLDDAQIKRLGEIADRCPVHRTVTGQLEVHTTVTPT</sequence>
<dbReference type="OrthoDB" id="9789573at2"/>
<dbReference type="eggNOG" id="COG1073">
    <property type="taxonomic scope" value="Bacteria"/>
</dbReference>
<name>K6WI36_9ACTN</name>
<dbReference type="Gene3D" id="3.40.50.1820">
    <property type="entry name" value="alpha/beta hydrolase"/>
    <property type="match status" value="1"/>
</dbReference>
<organism evidence="2 3">
    <name type="scientific">Gordonia rhizosphera NBRC 16068</name>
    <dbReference type="NCBI Taxonomy" id="1108045"/>
    <lineage>
        <taxon>Bacteria</taxon>
        <taxon>Bacillati</taxon>
        <taxon>Actinomycetota</taxon>
        <taxon>Actinomycetes</taxon>
        <taxon>Mycobacteriales</taxon>
        <taxon>Gordoniaceae</taxon>
        <taxon>Gordonia</taxon>
    </lineage>
</organism>
<dbReference type="PANTHER" id="PTHR39624">
    <property type="entry name" value="PROTEIN INVOLVED IN RIMO-MEDIATED BETA-METHYLTHIOLATION OF RIBOSOMAL PROTEIN S12 YCAO"/>
    <property type="match status" value="1"/>
</dbReference>
<dbReference type="GO" id="GO:0016787">
    <property type="term" value="F:hydrolase activity"/>
    <property type="evidence" value="ECO:0007669"/>
    <property type="project" value="UniProtKB-KW"/>
</dbReference>
<feature type="domain" description="AB hydrolase-1" evidence="1">
    <location>
        <begin position="33"/>
        <end position="242"/>
    </location>
</feature>
<dbReference type="AlphaFoldDB" id="K6WI36"/>